<dbReference type="SMART" id="SM00066">
    <property type="entry name" value="GAL4"/>
    <property type="match status" value="1"/>
</dbReference>
<evidence type="ECO:0000256" key="11">
    <source>
        <dbReference type="SAM" id="Phobius"/>
    </source>
</evidence>
<feature type="transmembrane region" description="Helical" evidence="11">
    <location>
        <begin position="28"/>
        <end position="48"/>
    </location>
</feature>
<keyword evidence="6 11" id="KW-1133">Transmembrane helix</keyword>
<dbReference type="Gene3D" id="1.20.1510.10">
    <property type="entry name" value="Cation efflux protein transmembrane domain"/>
    <property type="match status" value="1"/>
</dbReference>
<dbReference type="GO" id="GO:0016020">
    <property type="term" value="C:membrane"/>
    <property type="evidence" value="ECO:0007669"/>
    <property type="project" value="UniProtKB-SubCell"/>
</dbReference>
<evidence type="ECO:0000313" key="14">
    <source>
        <dbReference type="Proteomes" id="UP000310685"/>
    </source>
</evidence>
<keyword evidence="9" id="KW-0539">Nucleus</keyword>
<dbReference type="CDD" id="cd00067">
    <property type="entry name" value="GAL4"/>
    <property type="match status" value="1"/>
</dbReference>
<proteinExistence type="inferred from homology"/>
<dbReference type="InterPro" id="IPR045316">
    <property type="entry name" value="Msc2-like"/>
</dbReference>
<dbReference type="InterPro" id="IPR036864">
    <property type="entry name" value="Zn2-C6_fun-type_DNA-bd_sf"/>
</dbReference>
<evidence type="ECO:0000259" key="12">
    <source>
        <dbReference type="PROSITE" id="PS50048"/>
    </source>
</evidence>
<accession>A0A4T0PC64</accession>
<sequence>MAGLEKTLEKPLLVYGVYTNSLGLISDAIHMAFDNLAIAIGLFASIMATWKPDSDFTYGYGRVETLSGFANGVLLILISLFIIFESIERIINPPEMEVSQLMVVSLGGLFVNLFGITIITITDMATARTPTIMGKSMCIRQYKQIASAIMSHSHATEEPKSQDYGGLFGSAGSHGHDDEHAHHHEHSHTHTDHHKEHSHDHSHNSHHSHNMRGVFLHILADTMGSVGVVISTLMIQYWGWTGFDPIASLFIAVLIIASVVPLVIDCSKILSLNVGEANEANIKKTLTDLLNIEGLDSYENARFWPQDDSTLLGALHIKIKSQNNTFDHAHRQTKKHSSVEKVVDKVEYKLLNGPAGSSKNSDMEVKPKKTRNRQALSCTECKRRKIKCDRQQPCGACTKRHEEHKCVWEEKKVIKPRTNHPYSDQVAYLQEQLAETQSCLRGLASFLRFSGIPVPNNMFDNMSRLSPPSSAFRMNDLDLEDEETAAAFTLEGIAMGRRPDDNFNDEAALLRRKRTDSVNSLSRRTVKDTPAPFSGGNSAPLYCDPPSVTTSLDQNAGFPFTPKPQESMFMTKGILQYLPNKAKADVLITFYLQHLEWLHKPLHVPTFISEYNQYWQDMSIGFATDNIDPKWMSLYASVLCVSTHFGGEYYYNNDRVFGNPEVEARNEKEADIYYQISRSALSQSDFLINHSLEAIQTIIILGLYLHNKNQTETHLILMSTAIKMAQLMGLSRIPDESAGSETQGNVVEREMSRRLWHSLVFQDSFNASASSYSYAIHVDQMTTSVPANVDDDELIANTAIPFVPDSVWTDMSYFRSKLHFANITRKIVDTLNRDSKGSYEFVIEMDTEYRAALDRIPSFLRLDLTDYDPKVLLMKPCRAWERLMMSFTIHNRLMRLHRGYMIEGYSKPEYSVSTQACVASAKTLLALMKEGRKYNWPASRWWVVLIQCWTASIVILIDLFYTSDVHEAEAKSKEVREALVIFRDIQHVSTVAKKAVLTLDRLLEEDKERRADSTASKKRKISIEGFTPIGLAPNYPGLHGDSTNTTRQQQSMLNTILPVPQSSSNVDNSGDVWENMFKQELGLFQDSSLDFCWKFDEYA</sequence>
<dbReference type="Proteomes" id="UP000310685">
    <property type="component" value="Unassembled WGS sequence"/>
</dbReference>
<comment type="similarity">
    <text evidence="2">Belongs to the cation diffusion facilitator (CDF) transporter (TC 2.A.4) family. SLC30A subfamily.</text>
</comment>
<dbReference type="Pfam" id="PF04082">
    <property type="entry name" value="Fungal_trans"/>
    <property type="match status" value="1"/>
</dbReference>
<keyword evidence="5" id="KW-0479">Metal-binding</keyword>
<dbReference type="PANTHER" id="PTHR45755">
    <property type="match status" value="1"/>
</dbReference>
<dbReference type="Pfam" id="PF01545">
    <property type="entry name" value="Cation_efflux"/>
    <property type="match status" value="1"/>
</dbReference>
<name>A0A4T0PC64_9BASI</name>
<dbReference type="InterPro" id="IPR058533">
    <property type="entry name" value="Cation_efflux_TM"/>
</dbReference>
<reference evidence="13 14" key="1">
    <citation type="submission" date="2019-03" db="EMBL/GenBank/DDBJ databases">
        <title>Sequencing 25 genomes of Wallemia mellicola.</title>
        <authorList>
            <person name="Gostincar C."/>
        </authorList>
    </citation>
    <scope>NUCLEOTIDE SEQUENCE [LARGE SCALE GENOMIC DNA]</scope>
    <source>
        <strain evidence="13 14">EXF-6152</strain>
    </source>
</reference>
<evidence type="ECO:0000256" key="3">
    <source>
        <dbReference type="ARBA" id="ARBA00022448"/>
    </source>
</evidence>
<dbReference type="SUPFAM" id="SSF161111">
    <property type="entry name" value="Cation efflux protein transmembrane domain-like"/>
    <property type="match status" value="1"/>
</dbReference>
<protein>
    <recommendedName>
        <fullName evidence="12">Zn(2)-C6 fungal-type domain-containing protein</fullName>
    </recommendedName>
</protein>
<dbReference type="PANTHER" id="PTHR45755:SF4">
    <property type="entry name" value="ZINC TRANSPORTER 7"/>
    <property type="match status" value="1"/>
</dbReference>
<feature type="domain" description="Zn(2)-C6 fungal-type" evidence="12">
    <location>
        <begin position="377"/>
        <end position="408"/>
    </location>
</feature>
<evidence type="ECO:0000256" key="1">
    <source>
        <dbReference type="ARBA" id="ARBA00004141"/>
    </source>
</evidence>
<keyword evidence="3" id="KW-0813">Transport</keyword>
<evidence type="ECO:0000256" key="4">
    <source>
        <dbReference type="ARBA" id="ARBA00022692"/>
    </source>
</evidence>
<gene>
    <name evidence="13" type="ORF">E3Q22_01140</name>
</gene>
<dbReference type="GO" id="GO:0008270">
    <property type="term" value="F:zinc ion binding"/>
    <property type="evidence" value="ECO:0007669"/>
    <property type="project" value="InterPro"/>
</dbReference>
<comment type="subcellular location">
    <subcellularLocation>
        <location evidence="1">Membrane</location>
        <topology evidence="1">Multi-pass membrane protein</topology>
    </subcellularLocation>
</comment>
<dbReference type="GO" id="GO:0031410">
    <property type="term" value="C:cytoplasmic vesicle"/>
    <property type="evidence" value="ECO:0007669"/>
    <property type="project" value="TreeGrafter"/>
</dbReference>
<evidence type="ECO:0000313" key="13">
    <source>
        <dbReference type="EMBL" id="TIB81391.1"/>
    </source>
</evidence>
<dbReference type="GO" id="GO:0003677">
    <property type="term" value="F:DNA binding"/>
    <property type="evidence" value="ECO:0007669"/>
    <property type="project" value="InterPro"/>
</dbReference>
<evidence type="ECO:0000256" key="5">
    <source>
        <dbReference type="ARBA" id="ARBA00022723"/>
    </source>
</evidence>
<dbReference type="SMART" id="SM00906">
    <property type="entry name" value="Fungal_trans"/>
    <property type="match status" value="1"/>
</dbReference>
<evidence type="ECO:0000256" key="6">
    <source>
        <dbReference type="ARBA" id="ARBA00022989"/>
    </source>
</evidence>
<dbReference type="InterPro" id="IPR002524">
    <property type="entry name" value="Cation_efflux"/>
</dbReference>
<dbReference type="PROSITE" id="PS00463">
    <property type="entry name" value="ZN2_CY6_FUNGAL_1"/>
    <property type="match status" value="1"/>
</dbReference>
<dbReference type="InterPro" id="IPR001138">
    <property type="entry name" value="Zn2Cys6_DnaBD"/>
</dbReference>
<feature type="transmembrane region" description="Helical" evidence="11">
    <location>
        <begin position="214"/>
        <end position="240"/>
    </location>
</feature>
<keyword evidence="4 11" id="KW-0812">Transmembrane</keyword>
<dbReference type="GO" id="GO:0005794">
    <property type="term" value="C:Golgi apparatus"/>
    <property type="evidence" value="ECO:0007669"/>
    <property type="project" value="TreeGrafter"/>
</dbReference>
<organism evidence="13 14">
    <name type="scientific">Wallemia mellicola</name>
    <dbReference type="NCBI Taxonomy" id="1708541"/>
    <lineage>
        <taxon>Eukaryota</taxon>
        <taxon>Fungi</taxon>
        <taxon>Dikarya</taxon>
        <taxon>Basidiomycota</taxon>
        <taxon>Wallemiomycotina</taxon>
        <taxon>Wallemiomycetes</taxon>
        <taxon>Wallemiales</taxon>
        <taxon>Wallemiaceae</taxon>
        <taxon>Wallemia</taxon>
    </lineage>
</organism>
<dbReference type="SUPFAM" id="SSF57701">
    <property type="entry name" value="Zn2/Cys6 DNA-binding domain"/>
    <property type="match status" value="1"/>
</dbReference>
<dbReference type="CDD" id="cd12148">
    <property type="entry name" value="fungal_TF_MHR"/>
    <property type="match status" value="1"/>
</dbReference>
<feature type="transmembrane region" description="Helical" evidence="11">
    <location>
        <begin position="99"/>
        <end position="121"/>
    </location>
</feature>
<evidence type="ECO:0000256" key="10">
    <source>
        <dbReference type="SAM" id="MobiDB-lite"/>
    </source>
</evidence>
<comment type="caution">
    <text evidence="13">The sequence shown here is derived from an EMBL/GenBank/DDBJ whole genome shotgun (WGS) entry which is preliminary data.</text>
</comment>
<evidence type="ECO:0000256" key="2">
    <source>
        <dbReference type="ARBA" id="ARBA00008873"/>
    </source>
</evidence>
<dbReference type="Pfam" id="PF00172">
    <property type="entry name" value="Zn_clus"/>
    <property type="match status" value="1"/>
</dbReference>
<evidence type="ECO:0000256" key="9">
    <source>
        <dbReference type="ARBA" id="ARBA00023242"/>
    </source>
</evidence>
<dbReference type="GO" id="GO:1904257">
    <property type="term" value="P:zinc ion import into Golgi lumen"/>
    <property type="evidence" value="ECO:0007669"/>
    <property type="project" value="TreeGrafter"/>
</dbReference>
<dbReference type="InterPro" id="IPR007219">
    <property type="entry name" value="XnlR_reg_dom"/>
</dbReference>
<dbReference type="NCBIfam" id="TIGR01297">
    <property type="entry name" value="CDF"/>
    <property type="match status" value="1"/>
</dbReference>
<dbReference type="AlphaFoldDB" id="A0A4T0PC64"/>
<dbReference type="InterPro" id="IPR027469">
    <property type="entry name" value="Cation_efflux_TMD_sf"/>
</dbReference>
<feature type="region of interest" description="Disordered" evidence="10">
    <location>
        <begin position="175"/>
        <end position="208"/>
    </location>
</feature>
<feature type="compositionally biased region" description="Basic and acidic residues" evidence="10">
    <location>
        <begin position="175"/>
        <end position="203"/>
    </location>
</feature>
<dbReference type="Gene3D" id="4.10.240.10">
    <property type="entry name" value="Zn(2)-C6 fungal-type DNA-binding domain"/>
    <property type="match status" value="1"/>
</dbReference>
<dbReference type="GO" id="GO:0000981">
    <property type="term" value="F:DNA-binding transcription factor activity, RNA polymerase II-specific"/>
    <property type="evidence" value="ECO:0007669"/>
    <property type="project" value="InterPro"/>
</dbReference>
<dbReference type="EMBL" id="SPRC01000008">
    <property type="protein sequence ID" value="TIB81391.1"/>
    <property type="molecule type" value="Genomic_DNA"/>
</dbReference>
<feature type="transmembrane region" description="Helical" evidence="11">
    <location>
        <begin position="246"/>
        <end position="264"/>
    </location>
</feature>
<evidence type="ECO:0000256" key="7">
    <source>
        <dbReference type="ARBA" id="ARBA00023065"/>
    </source>
</evidence>
<dbReference type="GO" id="GO:0006882">
    <property type="term" value="P:intracellular zinc ion homeostasis"/>
    <property type="evidence" value="ECO:0007669"/>
    <property type="project" value="InterPro"/>
</dbReference>
<keyword evidence="7" id="KW-0406">Ion transport</keyword>
<feature type="transmembrane region" description="Helical" evidence="11">
    <location>
        <begin position="69"/>
        <end position="87"/>
    </location>
</feature>
<dbReference type="GO" id="GO:0006351">
    <property type="term" value="P:DNA-templated transcription"/>
    <property type="evidence" value="ECO:0007669"/>
    <property type="project" value="InterPro"/>
</dbReference>
<evidence type="ECO:0000256" key="8">
    <source>
        <dbReference type="ARBA" id="ARBA00023136"/>
    </source>
</evidence>
<dbReference type="PROSITE" id="PS50048">
    <property type="entry name" value="ZN2_CY6_FUNGAL_2"/>
    <property type="match status" value="1"/>
</dbReference>
<keyword evidence="8 11" id="KW-0472">Membrane</keyword>
<dbReference type="GO" id="GO:0005385">
    <property type="term" value="F:zinc ion transmembrane transporter activity"/>
    <property type="evidence" value="ECO:0007669"/>
    <property type="project" value="InterPro"/>
</dbReference>